<keyword evidence="3" id="KW-1185">Reference proteome</keyword>
<accession>A0A4S3TUD1</accession>
<organism evidence="2 3">
    <name type="scientific">Salinadaptatus halalkaliphilus</name>
    <dbReference type="NCBI Taxonomy" id="2419781"/>
    <lineage>
        <taxon>Archaea</taxon>
        <taxon>Methanobacteriati</taxon>
        <taxon>Methanobacteriota</taxon>
        <taxon>Stenosarchaea group</taxon>
        <taxon>Halobacteria</taxon>
        <taxon>Halobacteriales</taxon>
        <taxon>Natrialbaceae</taxon>
        <taxon>Salinadaptatus</taxon>
    </lineage>
</organism>
<dbReference type="EMBL" id="RBZW01000011">
    <property type="protein sequence ID" value="THE66278.1"/>
    <property type="molecule type" value="Genomic_DNA"/>
</dbReference>
<comment type="caution">
    <text evidence="2">The sequence shown here is derived from an EMBL/GenBank/DDBJ whole genome shotgun (WGS) entry which is preliminary data.</text>
</comment>
<evidence type="ECO:0000259" key="1">
    <source>
        <dbReference type="Pfam" id="PF18545"/>
    </source>
</evidence>
<dbReference type="Proteomes" id="UP000318864">
    <property type="component" value="Unassembled WGS sequence"/>
</dbReference>
<name>A0A4S3TUD1_9EURY</name>
<proteinExistence type="predicted"/>
<dbReference type="RefSeq" id="WP_141463257.1">
    <property type="nucleotide sequence ID" value="NZ_RBZW01000011.1"/>
</dbReference>
<dbReference type="Pfam" id="PF18545">
    <property type="entry name" value="HalOD1"/>
    <property type="match status" value="1"/>
</dbReference>
<dbReference type="InterPro" id="IPR040624">
    <property type="entry name" value="HalOD1"/>
</dbReference>
<protein>
    <recommendedName>
        <fullName evidence="1">Halobacterial output domain-containing protein</fullName>
    </recommendedName>
</protein>
<reference evidence="2 3" key="1">
    <citation type="submission" date="2018-10" db="EMBL/GenBank/DDBJ databases">
        <title>Natronolimnobius sp. XQ-INN 246 isolated from Inner Mongolia Autonomous Region of China.</title>
        <authorList>
            <person name="Xue Q."/>
        </authorList>
    </citation>
    <scope>NUCLEOTIDE SEQUENCE [LARGE SCALE GENOMIC DNA]</scope>
    <source>
        <strain evidence="2 3">XQ-INN 246</strain>
    </source>
</reference>
<evidence type="ECO:0000313" key="2">
    <source>
        <dbReference type="EMBL" id="THE66278.1"/>
    </source>
</evidence>
<sequence length="95" mass="10215">MLLSADQSDANSLDSLSFEVIAAIAEKEGVDPTDIEPPNYEALYDVINPEALDTLFAPREDGSPRATGEVEFVYCGYQVLVSSEGDVDVTENVDA</sequence>
<evidence type="ECO:0000313" key="3">
    <source>
        <dbReference type="Proteomes" id="UP000318864"/>
    </source>
</evidence>
<gene>
    <name evidence="2" type="ORF">D8Y22_03115</name>
</gene>
<feature type="domain" description="Halobacterial output" evidence="1">
    <location>
        <begin position="14"/>
        <end position="91"/>
    </location>
</feature>
<dbReference type="AlphaFoldDB" id="A0A4S3TUD1"/>
<dbReference type="OrthoDB" id="199137at2157"/>